<evidence type="ECO:0000256" key="5">
    <source>
        <dbReference type="ARBA" id="ARBA00022475"/>
    </source>
</evidence>
<evidence type="ECO:0000259" key="11">
    <source>
        <dbReference type="Pfam" id="PF01706"/>
    </source>
</evidence>
<reference evidence="13" key="2">
    <citation type="submission" date="2023-01" db="EMBL/GenBank/DDBJ databases">
        <title>Draft genome sequence of Algimonas porphyrae strain NBRC 108216.</title>
        <authorList>
            <person name="Sun Q."/>
            <person name="Mori K."/>
        </authorList>
    </citation>
    <scope>NUCLEOTIDE SEQUENCE</scope>
    <source>
        <strain evidence="13">NBRC 108216</strain>
    </source>
</reference>
<keyword evidence="6" id="KW-0145">Chemotaxis</keyword>
<comment type="caution">
    <text evidence="13">The sequence shown here is derived from an EMBL/GenBank/DDBJ whole genome shotgun (WGS) entry which is preliminary data.</text>
</comment>
<comment type="function">
    <text evidence="10">FliG is one of three proteins (FliG, FliN, FliM) that forms the rotor-mounted switch complex (C ring), located at the base of the basal body. This complex interacts with the CheY and CheZ chemotaxis proteins, in addition to contacting components of the motor that determine the direction of flagellar rotation.</text>
</comment>
<dbReference type="InterPro" id="IPR023087">
    <property type="entry name" value="Flg_Motor_Flig_C"/>
</dbReference>
<comment type="subcellular location">
    <subcellularLocation>
        <location evidence="1">Bacterial flagellum basal body</location>
    </subcellularLocation>
    <subcellularLocation>
        <location evidence="2">Cell membrane</location>
        <topology evidence="2">Peripheral membrane protein</topology>
        <orientation evidence="2">Cytoplasmic side</orientation>
    </subcellularLocation>
</comment>
<evidence type="ECO:0000256" key="1">
    <source>
        <dbReference type="ARBA" id="ARBA00004117"/>
    </source>
</evidence>
<dbReference type="Pfam" id="PF01706">
    <property type="entry name" value="FliG_C"/>
    <property type="match status" value="1"/>
</dbReference>
<dbReference type="InterPro" id="IPR000090">
    <property type="entry name" value="Flg_Motor_Flig"/>
</dbReference>
<keyword evidence="8" id="KW-0472">Membrane</keyword>
<dbReference type="PANTHER" id="PTHR30534:SF0">
    <property type="entry name" value="FLAGELLAR MOTOR SWITCH PROTEIN FLIG"/>
    <property type="match status" value="1"/>
</dbReference>
<dbReference type="RefSeq" id="WP_284373008.1">
    <property type="nucleotide sequence ID" value="NZ_BSNJ01000005.1"/>
</dbReference>
<evidence type="ECO:0000313" key="14">
    <source>
        <dbReference type="Proteomes" id="UP001161390"/>
    </source>
</evidence>
<evidence type="ECO:0000256" key="9">
    <source>
        <dbReference type="ARBA" id="ARBA00023143"/>
    </source>
</evidence>
<dbReference type="SUPFAM" id="SSF48029">
    <property type="entry name" value="FliG"/>
    <property type="match status" value="2"/>
</dbReference>
<comment type="similarity">
    <text evidence="3">Belongs to the FliG family.</text>
</comment>
<dbReference type="Gene3D" id="1.10.220.30">
    <property type="match status" value="3"/>
</dbReference>
<gene>
    <name evidence="13" type="primary">fliG</name>
    <name evidence="13" type="ORF">GCM10007854_24030</name>
</gene>
<dbReference type="InterPro" id="IPR011002">
    <property type="entry name" value="FliG_a-hlx"/>
</dbReference>
<keyword evidence="9" id="KW-0975">Bacterial flagellum</keyword>
<evidence type="ECO:0000256" key="2">
    <source>
        <dbReference type="ARBA" id="ARBA00004413"/>
    </source>
</evidence>
<evidence type="ECO:0000256" key="4">
    <source>
        <dbReference type="ARBA" id="ARBA00021870"/>
    </source>
</evidence>
<keyword evidence="14" id="KW-1185">Reference proteome</keyword>
<evidence type="ECO:0000256" key="6">
    <source>
        <dbReference type="ARBA" id="ARBA00022500"/>
    </source>
</evidence>
<keyword evidence="7" id="KW-0283">Flagellar rotation</keyword>
<dbReference type="Pfam" id="PF14842">
    <property type="entry name" value="FliG_N"/>
    <property type="match status" value="1"/>
</dbReference>
<evidence type="ECO:0000313" key="13">
    <source>
        <dbReference type="EMBL" id="GLQ21448.1"/>
    </source>
</evidence>
<feature type="domain" description="Flagellar motor switch protein FliG C-terminal" evidence="11">
    <location>
        <begin position="220"/>
        <end position="330"/>
    </location>
</feature>
<reference evidence="13" key="1">
    <citation type="journal article" date="2014" name="Int. J. Syst. Evol. Microbiol.">
        <title>Complete genome of a new Firmicutes species belonging to the dominant human colonic microbiota ('Ruminococcus bicirculans') reveals two chromosomes and a selective capacity to utilize plant glucans.</title>
        <authorList>
            <consortium name="NISC Comparative Sequencing Program"/>
            <person name="Wegmann U."/>
            <person name="Louis P."/>
            <person name="Goesmann A."/>
            <person name="Henrissat B."/>
            <person name="Duncan S.H."/>
            <person name="Flint H.J."/>
        </authorList>
    </citation>
    <scope>NUCLEOTIDE SEQUENCE</scope>
    <source>
        <strain evidence="13">NBRC 108216</strain>
    </source>
</reference>
<keyword evidence="5" id="KW-1003">Cell membrane</keyword>
<keyword evidence="13" id="KW-0969">Cilium</keyword>
<protein>
    <recommendedName>
        <fullName evidence="4">Flagellar motor switch protein FliG</fullName>
    </recommendedName>
</protein>
<evidence type="ECO:0000256" key="7">
    <source>
        <dbReference type="ARBA" id="ARBA00022779"/>
    </source>
</evidence>
<proteinExistence type="inferred from homology"/>
<evidence type="ECO:0000259" key="12">
    <source>
        <dbReference type="Pfam" id="PF14842"/>
    </source>
</evidence>
<evidence type="ECO:0000256" key="3">
    <source>
        <dbReference type="ARBA" id="ARBA00010299"/>
    </source>
</evidence>
<dbReference type="EMBL" id="BSNJ01000005">
    <property type="protein sequence ID" value="GLQ21448.1"/>
    <property type="molecule type" value="Genomic_DNA"/>
</dbReference>
<feature type="domain" description="Flagellar motor switch protein FliG N-terminal" evidence="12">
    <location>
        <begin position="7"/>
        <end position="103"/>
    </location>
</feature>
<keyword evidence="13" id="KW-0282">Flagellum</keyword>
<dbReference type="PANTHER" id="PTHR30534">
    <property type="entry name" value="FLAGELLAR MOTOR SWITCH PROTEIN FLIG"/>
    <property type="match status" value="1"/>
</dbReference>
<name>A0ABQ5V1W9_9PROT</name>
<dbReference type="Proteomes" id="UP001161390">
    <property type="component" value="Unassembled WGS sequence"/>
</dbReference>
<sequence length="337" mass="36574">MTALKRLTREQRAAVVLVSLGPEHAQSLADQLGVDAMRRIRDALTDMPFVSQEEMLAAFADFITQLNIWSAGMRGGKKEALDLLTKALGETLVEQIRGPIVEVEQPSDVWSDFNGLDSQVIAEFVSQQHGAVSALILHKLASDRIPEVLGLMESAAAVEAIGHLSRPDDPSPAALSVAEAMIQDRLLTKDTDPTSDPKVIMIGETLGTLPRDLRDAALTRLDQEDAVRAQAIRAALLQIEDIPARLPTKSVQVLFRDLDRSIMVKGLAAVKVDTPEVSEFLLGNIAQRMADQYRADIDALGEMDGSTKDRAIGALVREILGLSRRGDITLNSLSDAE</sequence>
<dbReference type="InterPro" id="IPR028263">
    <property type="entry name" value="FliG_N"/>
</dbReference>
<evidence type="ECO:0000256" key="10">
    <source>
        <dbReference type="ARBA" id="ARBA00025598"/>
    </source>
</evidence>
<dbReference type="PRINTS" id="PR00954">
    <property type="entry name" value="FLGMOTORFLIG"/>
</dbReference>
<evidence type="ECO:0000256" key="8">
    <source>
        <dbReference type="ARBA" id="ARBA00023136"/>
    </source>
</evidence>
<accession>A0ABQ5V1W9</accession>
<organism evidence="13 14">
    <name type="scientific">Algimonas porphyrae</name>
    <dbReference type="NCBI Taxonomy" id="1128113"/>
    <lineage>
        <taxon>Bacteria</taxon>
        <taxon>Pseudomonadati</taxon>
        <taxon>Pseudomonadota</taxon>
        <taxon>Alphaproteobacteria</taxon>
        <taxon>Maricaulales</taxon>
        <taxon>Robiginitomaculaceae</taxon>
        <taxon>Algimonas</taxon>
    </lineage>
</organism>
<keyword evidence="13" id="KW-0966">Cell projection</keyword>